<comment type="subunit">
    <text evidence="4">Part of the Bam complex.</text>
</comment>
<keyword evidence="3 4" id="KW-0998">Cell outer membrane</keyword>
<dbReference type="InterPro" id="IPR007450">
    <property type="entry name" value="BamE_dom"/>
</dbReference>
<accession>A0AAJ0U1G7</accession>
<evidence type="ECO:0000256" key="4">
    <source>
        <dbReference type="HAMAP-Rule" id="MF_00925"/>
    </source>
</evidence>
<evidence type="ECO:0000256" key="3">
    <source>
        <dbReference type="ARBA" id="ARBA00023237"/>
    </source>
</evidence>
<dbReference type="GO" id="GO:1990063">
    <property type="term" value="C:Bam protein complex"/>
    <property type="evidence" value="ECO:0007669"/>
    <property type="project" value="TreeGrafter"/>
</dbReference>
<evidence type="ECO:0000256" key="2">
    <source>
        <dbReference type="ARBA" id="ARBA00023136"/>
    </source>
</evidence>
<comment type="caution">
    <text evidence="7">The sequence shown here is derived from an EMBL/GenBank/DDBJ whole genome shotgun (WGS) entry which is preliminary data.</text>
</comment>
<keyword evidence="1 4" id="KW-0732">Signal</keyword>
<keyword evidence="4" id="KW-0564">Palmitate</keyword>
<organism evidence="7 8">
    <name type="scientific">Halochromatium glycolicum</name>
    <dbReference type="NCBI Taxonomy" id="85075"/>
    <lineage>
        <taxon>Bacteria</taxon>
        <taxon>Pseudomonadati</taxon>
        <taxon>Pseudomonadota</taxon>
        <taxon>Gammaproteobacteria</taxon>
        <taxon>Chromatiales</taxon>
        <taxon>Chromatiaceae</taxon>
        <taxon>Halochromatium</taxon>
    </lineage>
</organism>
<keyword evidence="8" id="KW-1185">Reference proteome</keyword>
<dbReference type="PROSITE" id="PS51257">
    <property type="entry name" value="PROKAR_LIPOPROTEIN"/>
    <property type="match status" value="1"/>
</dbReference>
<reference evidence="7" key="1">
    <citation type="submission" date="2017-08" db="EMBL/GenBank/DDBJ databases">
        <authorList>
            <person name="Imhoff J.F."/>
            <person name="Rahn T."/>
            <person name="Kuenzel S."/>
            <person name="Neulinger S.C."/>
        </authorList>
    </citation>
    <scope>NUCLEOTIDE SEQUENCE</scope>
    <source>
        <strain evidence="7">DSM 11080</strain>
    </source>
</reference>
<feature type="signal peptide" evidence="5">
    <location>
        <begin position="1"/>
        <end position="19"/>
    </location>
</feature>
<evidence type="ECO:0000256" key="5">
    <source>
        <dbReference type="SAM" id="SignalP"/>
    </source>
</evidence>
<evidence type="ECO:0000256" key="1">
    <source>
        <dbReference type="ARBA" id="ARBA00022729"/>
    </source>
</evidence>
<keyword evidence="2 4" id="KW-0472">Membrane</keyword>
<dbReference type="HAMAP" id="MF_00925">
    <property type="entry name" value="OM_assembly_BamE"/>
    <property type="match status" value="1"/>
</dbReference>
<dbReference type="Gene3D" id="3.30.1450.10">
    <property type="match status" value="1"/>
</dbReference>
<comment type="subcellular location">
    <subcellularLocation>
        <location evidence="4">Cell outer membrane</location>
        <topology evidence="4">Lipid-anchor</topology>
    </subcellularLocation>
</comment>
<dbReference type="Proteomes" id="UP001296776">
    <property type="component" value="Unassembled WGS sequence"/>
</dbReference>
<evidence type="ECO:0000259" key="6">
    <source>
        <dbReference type="Pfam" id="PF04355"/>
    </source>
</evidence>
<dbReference type="GO" id="GO:0051205">
    <property type="term" value="P:protein insertion into membrane"/>
    <property type="evidence" value="ECO:0007669"/>
    <property type="project" value="UniProtKB-UniRule"/>
</dbReference>
<proteinExistence type="inferred from homology"/>
<dbReference type="InterPro" id="IPR037873">
    <property type="entry name" value="BamE-like"/>
</dbReference>
<feature type="domain" description="Outer membrane protein assembly factor BamE" evidence="6">
    <location>
        <begin position="52"/>
        <end position="121"/>
    </location>
</feature>
<keyword evidence="4" id="KW-0449">Lipoprotein</keyword>
<gene>
    <name evidence="4" type="primary">bamE</name>
    <name evidence="7" type="ORF">CKO40_02795</name>
</gene>
<dbReference type="Pfam" id="PF04355">
    <property type="entry name" value="BamE"/>
    <property type="match status" value="1"/>
</dbReference>
<dbReference type="InterPro" id="IPR026592">
    <property type="entry name" value="BamE"/>
</dbReference>
<dbReference type="PANTHER" id="PTHR37482">
    <property type="entry name" value="OUTER MEMBRANE PROTEIN ASSEMBLY FACTOR BAME"/>
    <property type="match status" value="1"/>
</dbReference>
<dbReference type="EMBL" id="NRSJ01000003">
    <property type="protein sequence ID" value="MBK1703508.1"/>
    <property type="molecule type" value="Genomic_DNA"/>
</dbReference>
<dbReference type="GO" id="GO:0030674">
    <property type="term" value="F:protein-macromolecule adaptor activity"/>
    <property type="evidence" value="ECO:0007669"/>
    <property type="project" value="TreeGrafter"/>
</dbReference>
<dbReference type="GO" id="GO:0043165">
    <property type="term" value="P:Gram-negative-bacterium-type cell outer membrane assembly"/>
    <property type="evidence" value="ECO:0007669"/>
    <property type="project" value="UniProtKB-UniRule"/>
</dbReference>
<dbReference type="AlphaFoldDB" id="A0AAJ0U1G7"/>
<keyword evidence="7" id="KW-0261">Viral envelope protein</keyword>
<protein>
    <recommendedName>
        <fullName evidence="4">Outer membrane protein assembly factor BamE</fullName>
    </recommendedName>
</protein>
<name>A0AAJ0U1G7_9GAMM</name>
<comment type="similarity">
    <text evidence="4">Belongs to the BamE family.</text>
</comment>
<sequence>MRRLVILSVVVSLPLVLAAAGCARDKKQDDPYRSDSVLSELPFVYKMTVQQGNIITEQMVNQIELGMNREQVRYVLGTPLLTDMFHTNRWDYIYTIRRGHNPMERKQLTLWFEDDQLVSIEGFAEPDPAAARAAEQQEMLVVEVPDWQDNRGIIRRTLNAVGLETADD</sequence>
<reference evidence="7" key="2">
    <citation type="journal article" date="2020" name="Microorganisms">
        <title>Osmotic Adaptation and Compatible Solute Biosynthesis of Phototrophic Bacteria as Revealed from Genome Analyses.</title>
        <authorList>
            <person name="Imhoff J.F."/>
            <person name="Rahn T."/>
            <person name="Kunzel S."/>
            <person name="Keller A."/>
            <person name="Neulinger S.C."/>
        </authorList>
    </citation>
    <scope>NUCLEOTIDE SEQUENCE</scope>
    <source>
        <strain evidence="7">DSM 11080</strain>
    </source>
</reference>
<keyword evidence="7" id="KW-0946">Virion</keyword>
<dbReference type="PANTHER" id="PTHR37482:SF1">
    <property type="entry name" value="OUTER MEMBRANE PROTEIN ASSEMBLY FACTOR BAME"/>
    <property type="match status" value="1"/>
</dbReference>
<evidence type="ECO:0000313" key="7">
    <source>
        <dbReference type="EMBL" id="MBK1703508.1"/>
    </source>
</evidence>
<evidence type="ECO:0000313" key="8">
    <source>
        <dbReference type="Proteomes" id="UP001296776"/>
    </source>
</evidence>
<feature type="chain" id="PRO_5042575631" description="Outer membrane protein assembly factor BamE" evidence="5">
    <location>
        <begin position="20"/>
        <end position="168"/>
    </location>
</feature>
<comment type="function">
    <text evidence="4">Part of the outer membrane protein assembly complex, which is involved in assembly and insertion of beta-barrel proteins into the outer membrane.</text>
</comment>